<feature type="region of interest" description="Disordered" evidence="1">
    <location>
        <begin position="1"/>
        <end position="32"/>
    </location>
</feature>
<name>A0A3M7L4S5_AUXPR</name>
<feature type="non-terminal residue" evidence="2">
    <location>
        <position position="1"/>
    </location>
</feature>
<reference evidence="3" key="1">
    <citation type="journal article" date="2018" name="Algal Res.">
        <title>Characterization of plant carbon substrate utilization by Auxenochlorella protothecoides.</title>
        <authorList>
            <person name="Vogler B.W."/>
            <person name="Starkenburg S.R."/>
            <person name="Sudasinghe N."/>
            <person name="Schambach J.Y."/>
            <person name="Rollin J.A."/>
            <person name="Pattathil S."/>
            <person name="Barry A.N."/>
        </authorList>
    </citation>
    <scope>NUCLEOTIDE SEQUENCE [LARGE SCALE GENOMIC DNA]</scope>
    <source>
        <strain evidence="3">UTEX 25</strain>
    </source>
</reference>
<accession>A0A3M7L4S5</accession>
<evidence type="ECO:0000256" key="1">
    <source>
        <dbReference type="SAM" id="MobiDB-lite"/>
    </source>
</evidence>
<dbReference type="AlphaFoldDB" id="A0A3M7L4S5"/>
<gene>
    <name evidence="2" type="ORF">APUTEX25_001714</name>
</gene>
<evidence type="ECO:0000313" key="2">
    <source>
        <dbReference type="EMBL" id="RMZ57738.1"/>
    </source>
</evidence>
<comment type="caution">
    <text evidence="2">The sequence shown here is derived from an EMBL/GenBank/DDBJ whole genome shotgun (WGS) entry which is preliminary data.</text>
</comment>
<protein>
    <submittedName>
        <fullName evidence="2">Uncharacterized protein</fullName>
    </submittedName>
</protein>
<proteinExistence type="predicted"/>
<evidence type="ECO:0000313" key="3">
    <source>
        <dbReference type="Proteomes" id="UP000279271"/>
    </source>
</evidence>
<feature type="region of interest" description="Disordered" evidence="1">
    <location>
        <begin position="61"/>
        <end position="82"/>
    </location>
</feature>
<sequence length="82" mass="8499">LDLARAAPAQPPPRVQRQQAQDEVAARLAGATAPSSTFWKMASGVLAAKGGRPTTISYRMTPKLHQSTSAPCPVPSSSSGAR</sequence>
<dbReference type="Proteomes" id="UP000279271">
    <property type="component" value="Unassembled WGS sequence"/>
</dbReference>
<organism evidence="2 3">
    <name type="scientific">Auxenochlorella protothecoides</name>
    <name type="common">Green microalga</name>
    <name type="synonym">Chlorella protothecoides</name>
    <dbReference type="NCBI Taxonomy" id="3075"/>
    <lineage>
        <taxon>Eukaryota</taxon>
        <taxon>Viridiplantae</taxon>
        <taxon>Chlorophyta</taxon>
        <taxon>core chlorophytes</taxon>
        <taxon>Trebouxiophyceae</taxon>
        <taxon>Chlorellales</taxon>
        <taxon>Chlorellaceae</taxon>
        <taxon>Auxenochlorella</taxon>
    </lineage>
</organism>
<dbReference type="EMBL" id="QOKY01000108">
    <property type="protein sequence ID" value="RMZ57738.1"/>
    <property type="molecule type" value="Genomic_DNA"/>
</dbReference>